<dbReference type="PANTHER" id="PTHR30126">
    <property type="entry name" value="HTH-TYPE TRANSCRIPTIONAL REGULATOR"/>
    <property type="match status" value="1"/>
</dbReference>
<dbReference type="AlphaFoldDB" id="A0A7G9RP02"/>
<evidence type="ECO:0000256" key="4">
    <source>
        <dbReference type="ARBA" id="ARBA00023163"/>
    </source>
</evidence>
<dbReference type="SUPFAM" id="SSF46785">
    <property type="entry name" value="Winged helix' DNA-binding domain"/>
    <property type="match status" value="1"/>
</dbReference>
<proteinExistence type="inferred from homology"/>
<comment type="similarity">
    <text evidence="1">Belongs to the LysR transcriptional regulatory family.</text>
</comment>
<protein>
    <submittedName>
        <fullName evidence="6">LysR family transcriptional regulator</fullName>
    </submittedName>
</protein>
<dbReference type="InterPro" id="IPR036390">
    <property type="entry name" value="WH_DNA-bd_sf"/>
</dbReference>
<evidence type="ECO:0000259" key="5">
    <source>
        <dbReference type="PROSITE" id="PS50931"/>
    </source>
</evidence>
<keyword evidence="4" id="KW-0804">Transcription</keyword>
<dbReference type="Proteomes" id="UP000515811">
    <property type="component" value="Chromosome"/>
</dbReference>
<dbReference type="Pfam" id="PF00126">
    <property type="entry name" value="HTH_1"/>
    <property type="match status" value="1"/>
</dbReference>
<reference evidence="6 7" key="1">
    <citation type="submission" date="2020-08" db="EMBL/GenBank/DDBJ databases">
        <title>Genome sequence of Diaphorobacter ruginosibacter DSM 27467T.</title>
        <authorList>
            <person name="Hyun D.-W."/>
            <person name="Bae J.-W."/>
        </authorList>
    </citation>
    <scope>NUCLEOTIDE SEQUENCE [LARGE SCALE GENOMIC DNA]</scope>
    <source>
        <strain evidence="6 7">DSM 27467</strain>
    </source>
</reference>
<evidence type="ECO:0000256" key="3">
    <source>
        <dbReference type="ARBA" id="ARBA00023125"/>
    </source>
</evidence>
<evidence type="ECO:0000256" key="1">
    <source>
        <dbReference type="ARBA" id="ARBA00009437"/>
    </source>
</evidence>
<dbReference type="InterPro" id="IPR036388">
    <property type="entry name" value="WH-like_DNA-bd_sf"/>
</dbReference>
<dbReference type="PROSITE" id="PS50931">
    <property type="entry name" value="HTH_LYSR"/>
    <property type="match status" value="1"/>
</dbReference>
<accession>A0A7G9RP02</accession>
<evidence type="ECO:0000313" key="7">
    <source>
        <dbReference type="Proteomes" id="UP000515811"/>
    </source>
</evidence>
<sequence>MAFTSDNVQVFLAVLDKGSFSAAARSLSRVPSAVSMTISLLEAELDIQLFDRGTREPRPTPAALALEPQARLLAQQLQQLNGQAVALHQGLEERLTFAIAPELLSTSWADALAPLVEEFPSLVIEVLAAPQTDALELLHSGRAQLALVFERPAIDGREEFHELGRETLVAVMSPDYAPWRAVRDREKAGPDAGPGQLDIATLALTRQVLVASRDPQQTDLRFVFSHQIWRTDSHLAALALISAGLAWGWLPKSLVESHIHAGSLMEIPLENISNGTTLFVDWVWSREHAPGLGAQRFIALMRERRMREPAHRTP</sequence>
<keyword evidence="3" id="KW-0238">DNA-binding</keyword>
<dbReference type="GO" id="GO:0003700">
    <property type="term" value="F:DNA-binding transcription factor activity"/>
    <property type="evidence" value="ECO:0007669"/>
    <property type="project" value="InterPro"/>
</dbReference>
<name>A0A7G9RP02_9BURK</name>
<dbReference type="Pfam" id="PF03466">
    <property type="entry name" value="LysR_substrate"/>
    <property type="match status" value="1"/>
</dbReference>
<dbReference type="RefSeq" id="WP_187597592.1">
    <property type="nucleotide sequence ID" value="NZ_CP060714.1"/>
</dbReference>
<dbReference type="PANTHER" id="PTHR30126:SF91">
    <property type="entry name" value="LYSR FAMILY TRANSCRIPTIONAL REGULATOR"/>
    <property type="match status" value="1"/>
</dbReference>
<gene>
    <name evidence="6" type="ORF">H9K76_23265</name>
</gene>
<dbReference type="CDD" id="cd05466">
    <property type="entry name" value="PBP2_LTTR_substrate"/>
    <property type="match status" value="1"/>
</dbReference>
<dbReference type="Gene3D" id="3.40.190.290">
    <property type="match status" value="1"/>
</dbReference>
<dbReference type="KEGG" id="drg:H9K76_23265"/>
<organism evidence="6 7">
    <name type="scientific">Diaphorobacter ruginosibacter</name>
    <dbReference type="NCBI Taxonomy" id="1715720"/>
    <lineage>
        <taxon>Bacteria</taxon>
        <taxon>Pseudomonadati</taxon>
        <taxon>Pseudomonadota</taxon>
        <taxon>Betaproteobacteria</taxon>
        <taxon>Burkholderiales</taxon>
        <taxon>Comamonadaceae</taxon>
        <taxon>Diaphorobacter</taxon>
    </lineage>
</organism>
<dbReference type="GO" id="GO:0000976">
    <property type="term" value="F:transcription cis-regulatory region binding"/>
    <property type="evidence" value="ECO:0007669"/>
    <property type="project" value="TreeGrafter"/>
</dbReference>
<dbReference type="Gene3D" id="1.10.10.10">
    <property type="entry name" value="Winged helix-like DNA-binding domain superfamily/Winged helix DNA-binding domain"/>
    <property type="match status" value="1"/>
</dbReference>
<feature type="domain" description="HTH lysR-type" evidence="5">
    <location>
        <begin position="9"/>
        <end position="60"/>
    </location>
</feature>
<keyword evidence="7" id="KW-1185">Reference proteome</keyword>
<evidence type="ECO:0000256" key="2">
    <source>
        <dbReference type="ARBA" id="ARBA00023015"/>
    </source>
</evidence>
<keyword evidence="2" id="KW-0805">Transcription regulation</keyword>
<dbReference type="InterPro" id="IPR000847">
    <property type="entry name" value="LysR_HTH_N"/>
</dbReference>
<dbReference type="EMBL" id="CP060714">
    <property type="protein sequence ID" value="QNN57327.1"/>
    <property type="molecule type" value="Genomic_DNA"/>
</dbReference>
<evidence type="ECO:0000313" key="6">
    <source>
        <dbReference type="EMBL" id="QNN57327.1"/>
    </source>
</evidence>
<dbReference type="InterPro" id="IPR005119">
    <property type="entry name" value="LysR_subst-bd"/>
</dbReference>
<dbReference type="SUPFAM" id="SSF53850">
    <property type="entry name" value="Periplasmic binding protein-like II"/>
    <property type="match status" value="1"/>
</dbReference>